<proteinExistence type="predicted"/>
<keyword evidence="3" id="KW-1185">Reference proteome</keyword>
<evidence type="ECO:0000313" key="3">
    <source>
        <dbReference type="Proteomes" id="UP000309215"/>
    </source>
</evidence>
<dbReference type="Proteomes" id="UP000309215">
    <property type="component" value="Unassembled WGS sequence"/>
</dbReference>
<evidence type="ECO:0000313" key="2">
    <source>
        <dbReference type="EMBL" id="TKD08647.1"/>
    </source>
</evidence>
<dbReference type="AlphaFoldDB" id="A0A4U1JDA8"/>
<accession>A0A4U1JDA8</accession>
<comment type="caution">
    <text evidence="2">The sequence shown here is derived from an EMBL/GenBank/DDBJ whole genome shotgun (WGS) entry which is preliminary data.</text>
</comment>
<evidence type="ECO:0000256" key="1">
    <source>
        <dbReference type="SAM" id="MobiDB-lite"/>
    </source>
</evidence>
<protein>
    <submittedName>
        <fullName evidence="2">Uncharacterized protein</fullName>
    </submittedName>
</protein>
<reference evidence="2 3" key="1">
    <citation type="submission" date="2019-04" db="EMBL/GenBank/DDBJ databases">
        <authorList>
            <person name="Li Y."/>
            <person name="Wang J."/>
        </authorList>
    </citation>
    <scope>NUCLEOTIDE SEQUENCE [LARGE SCALE GENOMIC DNA]</scope>
    <source>
        <strain evidence="2 3">DSM 14668</strain>
    </source>
</reference>
<organism evidence="2 3">
    <name type="scientific">Polyangium fumosum</name>
    <dbReference type="NCBI Taxonomy" id="889272"/>
    <lineage>
        <taxon>Bacteria</taxon>
        <taxon>Pseudomonadati</taxon>
        <taxon>Myxococcota</taxon>
        <taxon>Polyangia</taxon>
        <taxon>Polyangiales</taxon>
        <taxon>Polyangiaceae</taxon>
        <taxon>Polyangium</taxon>
    </lineage>
</organism>
<dbReference type="RefSeq" id="WP_136929743.1">
    <property type="nucleotide sequence ID" value="NZ_SSMQ01000013.1"/>
</dbReference>
<dbReference type="OrthoDB" id="5527903at2"/>
<dbReference type="EMBL" id="SSMQ01000013">
    <property type="protein sequence ID" value="TKD08647.1"/>
    <property type="molecule type" value="Genomic_DNA"/>
</dbReference>
<feature type="region of interest" description="Disordered" evidence="1">
    <location>
        <begin position="251"/>
        <end position="276"/>
    </location>
</feature>
<sequence>MAASTIDPDSSLIAQADELFRNEARLLVHPLTSSLAGDFTALFEGAWVPLQAQEIQLLRALIHAEARVWYADMRLDAFVDRLHPALLLAVNKDTSDARYTAIFSKRPHELKRPVLGGQLTTMLKWPEILSGAAYQGFHDVVALLPELHARLAVATDAQNARNTALENLKNFRTVGERVAFTDAFNALRKASLGKLLEMPHKLTSEALPSDFADWFFPPRRRGGEEATAKELGERIEALEIELADVKQRHQAALDKEQAEAARKQSREEKRAELEAARREAAERAKRVKELEAELDKG</sequence>
<gene>
    <name evidence="2" type="ORF">E8A74_15305</name>
</gene>
<name>A0A4U1JDA8_9BACT</name>